<evidence type="ECO:0000256" key="1">
    <source>
        <dbReference type="SAM" id="SignalP"/>
    </source>
</evidence>
<proteinExistence type="predicted"/>
<feature type="signal peptide" evidence="1">
    <location>
        <begin position="1"/>
        <end position="18"/>
    </location>
</feature>
<feature type="chain" id="PRO_5009447517" evidence="1">
    <location>
        <begin position="19"/>
        <end position="354"/>
    </location>
</feature>
<dbReference type="EMBL" id="FJUW01000093">
    <property type="protein sequence ID" value="CZT13664.1"/>
    <property type="molecule type" value="Genomic_DNA"/>
</dbReference>
<protein>
    <submittedName>
        <fullName evidence="2">Uncharacterized protein</fullName>
    </submittedName>
</protein>
<dbReference type="InParanoid" id="A0A1E1LT86"/>
<organism evidence="2 3">
    <name type="scientific">Rhynchosporium graminicola</name>
    <dbReference type="NCBI Taxonomy" id="2792576"/>
    <lineage>
        <taxon>Eukaryota</taxon>
        <taxon>Fungi</taxon>
        <taxon>Dikarya</taxon>
        <taxon>Ascomycota</taxon>
        <taxon>Pezizomycotina</taxon>
        <taxon>Leotiomycetes</taxon>
        <taxon>Helotiales</taxon>
        <taxon>Ploettnerulaceae</taxon>
        <taxon>Rhynchosporium</taxon>
    </lineage>
</organism>
<name>A0A1E1LT86_9HELO</name>
<evidence type="ECO:0000313" key="3">
    <source>
        <dbReference type="Proteomes" id="UP000178129"/>
    </source>
</evidence>
<sequence>MLFNSVTAIVVALSFAFAAEPVTVPAMITANTNVNLDLSLEISRGTGVHLDSYAVYLVIRPDKSVNQQDEKFITSRYGSCYLISSSPISTVKQTVQIPAPVGPSEIQKAYWINIVFFNESQFAVDKATGYRVFNSTLNRVNLSIDQVTEGPGFSLQGGKGQWSHDEIHGIGLNTLAQQDNVQCSAYDCARNCTATHYQHPLVDDPDLKNGKWPSFVEETYRCIQRCPGVTYIDIEDTAKRRGNRSHVGDDSLVYDDVITSTVLGPLSTIRTETVFLTSSVSFQSVSLAGSAMPISFPNRTLIAGSAFLSSTWSRASRPTIATTPSPTNDESRCRLIRVWSLVGSSFAMLVLLGL</sequence>
<evidence type="ECO:0000313" key="2">
    <source>
        <dbReference type="EMBL" id="CZT13664.1"/>
    </source>
</evidence>
<accession>A0A1E1LT86</accession>
<gene>
    <name evidence="2" type="ORF">RCO7_08417</name>
</gene>
<keyword evidence="1" id="KW-0732">Signal</keyword>
<reference evidence="3" key="1">
    <citation type="submission" date="2016-03" db="EMBL/GenBank/DDBJ databases">
        <authorList>
            <person name="Ploux O."/>
        </authorList>
    </citation>
    <scope>NUCLEOTIDE SEQUENCE [LARGE SCALE GENOMIC DNA]</scope>
    <source>
        <strain evidence="3">UK7</strain>
    </source>
</reference>
<dbReference type="AlphaFoldDB" id="A0A1E1LT86"/>
<dbReference type="Proteomes" id="UP000178129">
    <property type="component" value="Unassembled WGS sequence"/>
</dbReference>
<keyword evidence="3" id="KW-1185">Reference proteome</keyword>
<comment type="caution">
    <text evidence="2">The sequence shown here is derived from an EMBL/GenBank/DDBJ whole genome shotgun (WGS) entry which is preliminary data.</text>
</comment>